<dbReference type="Pfam" id="PF00931">
    <property type="entry name" value="NB-ARC"/>
    <property type="match status" value="1"/>
</dbReference>
<evidence type="ECO:0000313" key="6">
    <source>
        <dbReference type="EnsemblPlants" id="Bo6g072390.1"/>
    </source>
</evidence>
<feature type="coiled-coil region" evidence="4">
    <location>
        <begin position="29"/>
        <end position="63"/>
    </location>
</feature>
<dbReference type="GO" id="GO:0006952">
    <property type="term" value="P:defense response"/>
    <property type="evidence" value="ECO:0007669"/>
    <property type="project" value="UniProtKB-KW"/>
</dbReference>
<dbReference type="PRINTS" id="PR00364">
    <property type="entry name" value="DISEASERSIST"/>
</dbReference>
<evidence type="ECO:0000259" key="5">
    <source>
        <dbReference type="Pfam" id="PF00931"/>
    </source>
</evidence>
<dbReference type="PANTHER" id="PTHR33463">
    <property type="entry name" value="NB-ARC DOMAIN-CONTAINING PROTEIN-RELATED"/>
    <property type="match status" value="1"/>
</dbReference>
<reference evidence="6 7" key="1">
    <citation type="journal article" date="2014" name="Genome Biol.">
        <title>Transcriptome and methylome profiling reveals relics of genome dominance in the mesopolyploid Brassica oleracea.</title>
        <authorList>
            <person name="Parkin I.A."/>
            <person name="Koh C."/>
            <person name="Tang H."/>
            <person name="Robinson S.J."/>
            <person name="Kagale S."/>
            <person name="Clarke W.E."/>
            <person name="Town C.D."/>
            <person name="Nixon J."/>
            <person name="Krishnakumar V."/>
            <person name="Bidwell S.L."/>
            <person name="Denoeud F."/>
            <person name="Belcram H."/>
            <person name="Links M.G."/>
            <person name="Just J."/>
            <person name="Clarke C."/>
            <person name="Bender T."/>
            <person name="Huebert T."/>
            <person name="Mason A.S."/>
            <person name="Pires J.C."/>
            <person name="Barker G."/>
            <person name="Moore J."/>
            <person name="Walley P.G."/>
            <person name="Manoli S."/>
            <person name="Batley J."/>
            <person name="Edwards D."/>
            <person name="Nelson M.N."/>
            <person name="Wang X."/>
            <person name="Paterson A.H."/>
            <person name="King G."/>
            <person name="Bancroft I."/>
            <person name="Chalhoub B."/>
            <person name="Sharpe A.G."/>
        </authorList>
    </citation>
    <scope>NUCLEOTIDE SEQUENCE</scope>
    <source>
        <strain evidence="6 7">cv. TO1000</strain>
    </source>
</reference>
<dbReference type="eggNOG" id="KOG4658">
    <property type="taxonomic scope" value="Eukaryota"/>
</dbReference>
<dbReference type="SUPFAM" id="SSF52540">
    <property type="entry name" value="P-loop containing nucleoside triphosphate hydrolases"/>
    <property type="match status" value="1"/>
</dbReference>
<reference evidence="6" key="2">
    <citation type="submission" date="2015-03" db="UniProtKB">
        <authorList>
            <consortium name="EnsemblPlants"/>
        </authorList>
    </citation>
    <scope>IDENTIFICATION</scope>
</reference>
<name>A0A0D3CU70_BRAOL</name>
<accession>A0A0D3CU70</accession>
<dbReference type="InterPro" id="IPR042197">
    <property type="entry name" value="Apaf_helical"/>
</dbReference>
<dbReference type="AlphaFoldDB" id="A0A0D3CU70"/>
<dbReference type="Gramene" id="Bo6g072390.1">
    <property type="protein sequence ID" value="Bo6g072390.1"/>
    <property type="gene ID" value="Bo6g072390"/>
</dbReference>
<keyword evidence="7" id="KW-1185">Reference proteome</keyword>
<evidence type="ECO:0000256" key="3">
    <source>
        <dbReference type="ARBA" id="ARBA00022840"/>
    </source>
</evidence>
<dbReference type="InterPro" id="IPR027417">
    <property type="entry name" value="P-loop_NTPase"/>
</dbReference>
<keyword evidence="1" id="KW-0547">Nucleotide-binding</keyword>
<keyword evidence="2" id="KW-0611">Plant defense</keyword>
<keyword evidence="3" id="KW-0067">ATP-binding</keyword>
<dbReference type="Gene3D" id="1.10.8.430">
    <property type="entry name" value="Helical domain of apoptotic protease-activating factors"/>
    <property type="match status" value="1"/>
</dbReference>
<keyword evidence="4" id="KW-0175">Coiled coil</keyword>
<dbReference type="FunFam" id="1.10.8.430:FF:000003">
    <property type="entry name" value="Probable disease resistance protein At5g66910"/>
    <property type="match status" value="1"/>
</dbReference>
<evidence type="ECO:0000313" key="7">
    <source>
        <dbReference type="Proteomes" id="UP000032141"/>
    </source>
</evidence>
<sequence>MGGCISIQVSCDQVLNRAGSCLWRKGNHIGNLEKNLVALEKSMEVLKARRDDVLTRVQREEAKGQQRLNEVQMLKEVENLKYNGVFEAVALEKPDMRCVVEERPLQPVIFGQETMLEMAWNRVMDNETAIMGLYDMSGVGKTTLLTQINNKFRETVDGVQKIQDDIAKKLGLRGEEWNQKEKIEKVTDIHARMQNKRFVLLLDDIWRKVNLTEIGVPSPTRENGCKVVFTTRSREVCGRMGVDDPMEVHCLTNNEAWNLFEKKVGPLTLKSHPDIPEQARKVAEKCRDLPLALNVLGETMSNKRTIQEWHHAVQVLNSYAADFSGMDDQILPILKYSYDNLKGDKIKLFDRKREVDRLLDMLLEEGSNKSKVKMHDVVREMALWISSDLGENREKCIVRASVGLCEVPKVEKWNVVEKMCFGLVSTDPLSFRSHFLP</sequence>
<dbReference type="InterPro" id="IPR050905">
    <property type="entry name" value="Plant_NBS-LRR"/>
</dbReference>
<dbReference type="FunFam" id="3.40.50.300:FF:001091">
    <property type="entry name" value="Probable disease resistance protein At1g61300"/>
    <property type="match status" value="1"/>
</dbReference>
<feature type="domain" description="NB-ARC" evidence="5">
    <location>
        <begin position="112"/>
        <end position="268"/>
    </location>
</feature>
<dbReference type="HOGENOM" id="CLU_000427_1_2_1"/>
<dbReference type="Gene3D" id="3.40.50.300">
    <property type="entry name" value="P-loop containing nucleotide triphosphate hydrolases"/>
    <property type="match status" value="1"/>
</dbReference>
<evidence type="ECO:0000256" key="2">
    <source>
        <dbReference type="ARBA" id="ARBA00022821"/>
    </source>
</evidence>
<dbReference type="Proteomes" id="UP000032141">
    <property type="component" value="Chromosome C6"/>
</dbReference>
<dbReference type="InterPro" id="IPR002182">
    <property type="entry name" value="NB-ARC"/>
</dbReference>
<dbReference type="OMA" id="LEMAWNR"/>
<proteinExistence type="predicted"/>
<dbReference type="GO" id="GO:0005524">
    <property type="term" value="F:ATP binding"/>
    <property type="evidence" value="ECO:0007669"/>
    <property type="project" value="UniProtKB-KW"/>
</dbReference>
<dbReference type="GO" id="GO:0043531">
    <property type="term" value="F:ADP binding"/>
    <property type="evidence" value="ECO:0007669"/>
    <property type="project" value="InterPro"/>
</dbReference>
<dbReference type="PANTHER" id="PTHR33463:SF220">
    <property type="entry name" value="NB-ARC DOMAIN-CONTAINING PROTEIN"/>
    <property type="match status" value="1"/>
</dbReference>
<dbReference type="EnsemblPlants" id="Bo6g072390.1">
    <property type="protein sequence ID" value="Bo6g072390.1"/>
    <property type="gene ID" value="Bo6g072390"/>
</dbReference>
<protein>
    <recommendedName>
        <fullName evidence="5">NB-ARC domain-containing protein</fullName>
    </recommendedName>
</protein>
<organism evidence="6 7">
    <name type="scientific">Brassica oleracea var. oleracea</name>
    <dbReference type="NCBI Taxonomy" id="109376"/>
    <lineage>
        <taxon>Eukaryota</taxon>
        <taxon>Viridiplantae</taxon>
        <taxon>Streptophyta</taxon>
        <taxon>Embryophyta</taxon>
        <taxon>Tracheophyta</taxon>
        <taxon>Spermatophyta</taxon>
        <taxon>Magnoliopsida</taxon>
        <taxon>eudicotyledons</taxon>
        <taxon>Gunneridae</taxon>
        <taxon>Pentapetalae</taxon>
        <taxon>rosids</taxon>
        <taxon>malvids</taxon>
        <taxon>Brassicales</taxon>
        <taxon>Brassicaceae</taxon>
        <taxon>Brassiceae</taxon>
        <taxon>Brassica</taxon>
    </lineage>
</organism>
<evidence type="ECO:0000256" key="1">
    <source>
        <dbReference type="ARBA" id="ARBA00022741"/>
    </source>
</evidence>
<evidence type="ECO:0000256" key="4">
    <source>
        <dbReference type="SAM" id="Coils"/>
    </source>
</evidence>